<feature type="transmembrane region" description="Helical" evidence="1">
    <location>
        <begin position="6"/>
        <end position="25"/>
    </location>
</feature>
<evidence type="ECO:0000256" key="1">
    <source>
        <dbReference type="SAM" id="Phobius"/>
    </source>
</evidence>
<keyword evidence="1" id="KW-0472">Membrane</keyword>
<feature type="transmembrane region" description="Helical" evidence="1">
    <location>
        <begin position="37"/>
        <end position="62"/>
    </location>
</feature>
<name>A0ABY4GSA9_9BACI</name>
<evidence type="ECO:0000313" key="2">
    <source>
        <dbReference type="EMBL" id="UOQ86855.1"/>
    </source>
</evidence>
<reference evidence="2 3" key="1">
    <citation type="submission" date="2022-04" db="EMBL/GenBank/DDBJ databases">
        <title>Gracilibacillus sp. isolated from saltern.</title>
        <authorList>
            <person name="Won M."/>
            <person name="Lee C.-M."/>
            <person name="Woen H.-Y."/>
            <person name="Kwon S.-W."/>
        </authorList>
    </citation>
    <scope>NUCLEOTIDE SEQUENCE [LARGE SCALE GENOMIC DNA]</scope>
    <source>
        <strain evidence="2 3">SSPM10-3</strain>
    </source>
</reference>
<accession>A0ABY4GSA9</accession>
<dbReference type="Proteomes" id="UP000831537">
    <property type="component" value="Chromosome"/>
</dbReference>
<keyword evidence="1" id="KW-0812">Transmembrane</keyword>
<evidence type="ECO:0000313" key="3">
    <source>
        <dbReference type="Proteomes" id="UP000831537"/>
    </source>
</evidence>
<feature type="transmembrane region" description="Helical" evidence="1">
    <location>
        <begin position="96"/>
        <end position="129"/>
    </location>
</feature>
<organism evidence="2 3">
    <name type="scientific">Gracilibacillus salinarum</name>
    <dbReference type="NCBI Taxonomy" id="2932255"/>
    <lineage>
        <taxon>Bacteria</taxon>
        <taxon>Bacillati</taxon>
        <taxon>Bacillota</taxon>
        <taxon>Bacilli</taxon>
        <taxon>Bacillales</taxon>
        <taxon>Bacillaceae</taxon>
        <taxon>Gracilibacillus</taxon>
    </lineage>
</organism>
<proteinExistence type="predicted"/>
<gene>
    <name evidence="2" type="ORF">MUN87_08210</name>
</gene>
<dbReference type="RefSeq" id="WP_244747229.1">
    <property type="nucleotide sequence ID" value="NZ_CP095071.1"/>
</dbReference>
<protein>
    <submittedName>
        <fullName evidence="2">Uncharacterized protein</fullName>
    </submittedName>
</protein>
<sequence length="255" mass="29372">MDAFFSFFILGIPGVLTYLITKGLGTSTSNQQSNTELVAITSLLWIPTILVSILFFNILYFFTDLILTSFDITYFSTFDITYINSISTLKDNIDPFIFIFSFSIIMIISSIAVSIIAPSIYALFIGLINNIRLKKNHAKISPGISVWHKFFILKNEEQPSEANNEQSLLVQMYYLDVKTNPIYGSLTFIPADDKQKKQFIMEYEKEWTELIEELHHIKEDFSVPISRTFFDADSRLVVNEIDRVQLDETIKEVNH</sequence>
<dbReference type="EMBL" id="CP095071">
    <property type="protein sequence ID" value="UOQ86855.1"/>
    <property type="molecule type" value="Genomic_DNA"/>
</dbReference>
<keyword evidence="3" id="KW-1185">Reference proteome</keyword>
<keyword evidence="1" id="KW-1133">Transmembrane helix</keyword>